<sequence length="117" mass="13173">MTEPHTDPPGSVSDDVVDALEGYDDTQLREVIHYAQRLLREHPTLTDAIESRPGEELVRTEDHGAYTLAVVERPDETGSARGPFAYRVAWDPAREEGDGQYRWHYLGRLHGDAEESA</sequence>
<reference evidence="1 2" key="1">
    <citation type="submission" date="2017-04" db="EMBL/GenBank/DDBJ databases">
        <title>MLSA of the genus Halorubrum.</title>
        <authorList>
            <person name="De La Haba R."/>
            <person name="Sanchez-Porro C."/>
            <person name="Infante-Dominguez C."/>
            <person name="Ventosa A."/>
        </authorList>
    </citation>
    <scope>NUCLEOTIDE SEQUENCE [LARGE SCALE GENOMIC DNA]</scope>
    <source>
        <strain evidence="1 2">DSM 17463</strain>
    </source>
</reference>
<evidence type="ECO:0000313" key="1">
    <source>
        <dbReference type="EMBL" id="OSP05070.1"/>
    </source>
</evidence>
<dbReference type="RefSeq" id="WP_049932056.1">
    <property type="nucleotide sequence ID" value="NZ_ATXS01000008.1"/>
</dbReference>
<comment type="caution">
    <text evidence="1">The sequence shown here is derived from an EMBL/GenBank/DDBJ whole genome shotgun (WGS) entry which is preliminary data.</text>
</comment>
<dbReference type="eggNOG" id="arCOG06178">
    <property type="taxonomic scope" value="Archaea"/>
</dbReference>
<proteinExistence type="predicted"/>
<dbReference type="STRING" id="1121945.GCA_000421805_02199"/>
<protein>
    <submittedName>
        <fullName evidence="1">Uncharacterized protein</fullName>
    </submittedName>
</protein>
<gene>
    <name evidence="1" type="ORF">B9H04_09110</name>
</gene>
<organism evidence="1 2">
    <name type="scientific">Halorubrum ezzemoulense DSM 17463</name>
    <dbReference type="NCBI Taxonomy" id="1121945"/>
    <lineage>
        <taxon>Archaea</taxon>
        <taxon>Methanobacteriati</taxon>
        <taxon>Methanobacteriota</taxon>
        <taxon>Stenosarchaea group</taxon>
        <taxon>Halobacteria</taxon>
        <taxon>Halobacteriales</taxon>
        <taxon>Haloferacaceae</taxon>
        <taxon>Halorubrum</taxon>
    </lineage>
</organism>
<accession>A0A1X4H2T9</accession>
<name>A0A1X4H2T9_HALEZ</name>
<dbReference type="EMBL" id="NEDJ01000027">
    <property type="protein sequence ID" value="OSP05070.1"/>
    <property type="molecule type" value="Genomic_DNA"/>
</dbReference>
<dbReference type="Proteomes" id="UP000193587">
    <property type="component" value="Unassembled WGS sequence"/>
</dbReference>
<dbReference type="AlphaFoldDB" id="A0A1X4H2T9"/>
<evidence type="ECO:0000313" key="2">
    <source>
        <dbReference type="Proteomes" id="UP000193587"/>
    </source>
</evidence>